<feature type="transmembrane region" description="Helical" evidence="10">
    <location>
        <begin position="12"/>
        <end position="35"/>
    </location>
</feature>
<comment type="activity regulation">
    <text evidence="10">Na(+) is not transported, but it plays an essential structural role and its presence is essential for fluoride channel function.</text>
</comment>
<name>A0A7G9R6A4_9MICO</name>
<protein>
    <recommendedName>
        <fullName evidence="10">Fluoride-specific ion channel FluC</fullName>
    </recommendedName>
</protein>
<dbReference type="Proteomes" id="UP000515976">
    <property type="component" value="Chromosome"/>
</dbReference>
<feature type="transmembrane region" description="Helical" evidence="10">
    <location>
        <begin position="41"/>
        <end position="65"/>
    </location>
</feature>
<dbReference type="HAMAP" id="MF_00454">
    <property type="entry name" value="FluC"/>
    <property type="match status" value="1"/>
</dbReference>
<keyword evidence="10" id="KW-0813">Transport</keyword>
<dbReference type="Pfam" id="PF02537">
    <property type="entry name" value="CRCB"/>
    <property type="match status" value="1"/>
</dbReference>
<sequence>MLVGQWARDRAGLPTPAGTLAVNVAGSLALGAVVGSGVDGGWLALVGTGFCGAFTTFSSLALEVWDAMAEGRRVESAGTVGLSLVLGLGAAALGYLVAG</sequence>
<keyword evidence="12" id="KW-1185">Reference proteome</keyword>
<dbReference type="InterPro" id="IPR003691">
    <property type="entry name" value="FluC"/>
</dbReference>
<evidence type="ECO:0000313" key="12">
    <source>
        <dbReference type="Proteomes" id="UP000515976"/>
    </source>
</evidence>
<proteinExistence type="inferred from homology"/>
<comment type="catalytic activity">
    <reaction evidence="8">
        <text>fluoride(in) = fluoride(out)</text>
        <dbReference type="Rhea" id="RHEA:76159"/>
        <dbReference type="ChEBI" id="CHEBI:17051"/>
    </reaction>
    <physiologicalReaction direction="left-to-right" evidence="8">
        <dbReference type="Rhea" id="RHEA:76160"/>
    </physiologicalReaction>
</comment>
<dbReference type="KEGG" id="pei:H9L10_15240"/>
<evidence type="ECO:0000256" key="4">
    <source>
        <dbReference type="ARBA" id="ARBA00022989"/>
    </source>
</evidence>
<keyword evidence="10" id="KW-0479">Metal-binding</keyword>
<evidence type="ECO:0000256" key="6">
    <source>
        <dbReference type="ARBA" id="ARBA00023303"/>
    </source>
</evidence>
<gene>
    <name evidence="10" type="primary">fluC</name>
    <name evidence="10" type="synonym">crcB</name>
    <name evidence="11" type="ORF">H9L10_15240</name>
</gene>
<dbReference type="AlphaFoldDB" id="A0A7G9R6A4"/>
<evidence type="ECO:0000256" key="7">
    <source>
        <dbReference type="ARBA" id="ARBA00035120"/>
    </source>
</evidence>
<evidence type="ECO:0000256" key="5">
    <source>
        <dbReference type="ARBA" id="ARBA00023136"/>
    </source>
</evidence>
<keyword evidence="10" id="KW-0915">Sodium</keyword>
<dbReference type="GO" id="GO:0062054">
    <property type="term" value="F:fluoride channel activity"/>
    <property type="evidence" value="ECO:0007669"/>
    <property type="project" value="UniProtKB-UniRule"/>
</dbReference>
<feature type="transmembrane region" description="Helical" evidence="10">
    <location>
        <begin position="77"/>
        <end position="98"/>
    </location>
</feature>
<keyword evidence="5 10" id="KW-0472">Membrane</keyword>
<keyword evidence="10" id="KW-0406">Ion transport</keyword>
<feature type="binding site" evidence="10">
    <location>
        <position position="52"/>
    </location>
    <ligand>
        <name>Na(+)</name>
        <dbReference type="ChEBI" id="CHEBI:29101"/>
        <note>structural</note>
    </ligand>
</feature>
<comment type="subcellular location">
    <subcellularLocation>
        <location evidence="1 10">Cell membrane</location>
        <topology evidence="1 10">Multi-pass membrane protein</topology>
    </subcellularLocation>
</comment>
<evidence type="ECO:0000256" key="1">
    <source>
        <dbReference type="ARBA" id="ARBA00004651"/>
    </source>
</evidence>
<comment type="function">
    <text evidence="9 10">Fluoride-specific ion channel. Important for reducing fluoride concentration in the cell, thus reducing its toxicity.</text>
</comment>
<reference evidence="11 12" key="1">
    <citation type="submission" date="2020-08" db="EMBL/GenBank/DDBJ databases">
        <title>Genome sequence of Phycicoccus endophyticus JCM 31784T.</title>
        <authorList>
            <person name="Hyun D.-W."/>
            <person name="Bae J.-W."/>
        </authorList>
    </citation>
    <scope>NUCLEOTIDE SEQUENCE [LARGE SCALE GENOMIC DNA]</scope>
    <source>
        <strain evidence="11 12">JCM 31784</strain>
    </source>
</reference>
<accession>A0A7G9R6A4</accession>
<comment type="similarity">
    <text evidence="7 10">Belongs to the fluoride channel Fluc/FEX (TC 1.A.43) family.</text>
</comment>
<evidence type="ECO:0000256" key="2">
    <source>
        <dbReference type="ARBA" id="ARBA00022475"/>
    </source>
</evidence>
<evidence type="ECO:0000256" key="10">
    <source>
        <dbReference type="HAMAP-Rule" id="MF_00454"/>
    </source>
</evidence>
<dbReference type="GO" id="GO:0005886">
    <property type="term" value="C:plasma membrane"/>
    <property type="evidence" value="ECO:0007669"/>
    <property type="project" value="UniProtKB-SubCell"/>
</dbReference>
<dbReference type="EMBL" id="CP060712">
    <property type="protein sequence ID" value="QNN51129.1"/>
    <property type="molecule type" value="Genomic_DNA"/>
</dbReference>
<dbReference type="GO" id="GO:0140114">
    <property type="term" value="P:cellular detoxification of fluoride"/>
    <property type="evidence" value="ECO:0007669"/>
    <property type="project" value="UniProtKB-UniRule"/>
</dbReference>
<dbReference type="GO" id="GO:0046872">
    <property type="term" value="F:metal ion binding"/>
    <property type="evidence" value="ECO:0007669"/>
    <property type="project" value="UniProtKB-KW"/>
</dbReference>
<feature type="binding site" evidence="10">
    <location>
        <position position="55"/>
    </location>
    <ligand>
        <name>Na(+)</name>
        <dbReference type="ChEBI" id="CHEBI:29101"/>
        <note>structural</note>
    </ligand>
</feature>
<keyword evidence="6 10" id="KW-0407">Ion channel</keyword>
<keyword evidence="2 10" id="KW-1003">Cell membrane</keyword>
<evidence type="ECO:0000256" key="3">
    <source>
        <dbReference type="ARBA" id="ARBA00022692"/>
    </source>
</evidence>
<evidence type="ECO:0000313" key="11">
    <source>
        <dbReference type="EMBL" id="QNN51129.1"/>
    </source>
</evidence>
<keyword evidence="4 10" id="KW-1133">Transmembrane helix</keyword>
<evidence type="ECO:0000256" key="9">
    <source>
        <dbReference type="ARBA" id="ARBA00049940"/>
    </source>
</evidence>
<evidence type="ECO:0000256" key="8">
    <source>
        <dbReference type="ARBA" id="ARBA00035585"/>
    </source>
</evidence>
<organism evidence="11 12">
    <name type="scientific">Phycicoccus endophyticus</name>
    <dbReference type="NCBI Taxonomy" id="1690220"/>
    <lineage>
        <taxon>Bacteria</taxon>
        <taxon>Bacillati</taxon>
        <taxon>Actinomycetota</taxon>
        <taxon>Actinomycetes</taxon>
        <taxon>Micrococcales</taxon>
        <taxon>Intrasporangiaceae</taxon>
        <taxon>Phycicoccus</taxon>
    </lineage>
</organism>
<keyword evidence="3 10" id="KW-0812">Transmembrane</keyword>